<proteinExistence type="predicted"/>
<evidence type="ECO:0000259" key="1">
    <source>
        <dbReference type="Pfam" id="PF13302"/>
    </source>
</evidence>
<dbReference type="SUPFAM" id="SSF55729">
    <property type="entry name" value="Acyl-CoA N-acyltransferases (Nat)"/>
    <property type="match status" value="1"/>
</dbReference>
<keyword evidence="2" id="KW-0808">Transferase</keyword>
<dbReference type="InterPro" id="IPR016181">
    <property type="entry name" value="Acyl_CoA_acyltransferase"/>
</dbReference>
<dbReference type="InterPro" id="IPR000182">
    <property type="entry name" value="GNAT_dom"/>
</dbReference>
<feature type="domain" description="N-acetyltransferase" evidence="1">
    <location>
        <begin position="9"/>
        <end position="138"/>
    </location>
</feature>
<dbReference type="EMBL" id="QETF01000020">
    <property type="protein sequence ID" value="PWG15921.1"/>
    <property type="molecule type" value="Genomic_DNA"/>
</dbReference>
<dbReference type="Pfam" id="PF13302">
    <property type="entry name" value="Acetyltransf_3"/>
    <property type="match status" value="1"/>
</dbReference>
<sequence length="174" mass="19525">MTPDLHTARLTLRGPRDADEADIVAAINDLEVSRWLTVVPYPYTPEDAQWFIGECLSGRERSWAITRTDEDRVLGMIGGRDSFGYWLRREEWGNGILSEAAPAVVAHIFEQDTPGQIRSEYFLGNARSAAVLYRLGFKDTDQREVTCRATGELVRSQQVALSRADWRPPSPAAS</sequence>
<dbReference type="GO" id="GO:0016747">
    <property type="term" value="F:acyltransferase activity, transferring groups other than amino-acyl groups"/>
    <property type="evidence" value="ECO:0007669"/>
    <property type="project" value="InterPro"/>
</dbReference>
<protein>
    <submittedName>
        <fullName evidence="2">N-acetyltransferase</fullName>
    </submittedName>
</protein>
<comment type="caution">
    <text evidence="2">The sequence shown here is derived from an EMBL/GenBank/DDBJ whole genome shotgun (WGS) entry which is preliminary data.</text>
</comment>
<accession>A0A2V1P030</accession>
<dbReference type="OrthoDB" id="9804153at2"/>
<name>A0A2V1P030_9RHOB</name>
<organism evidence="2 3">
    <name type="scientific">Salibaculum griseiflavum</name>
    <dbReference type="NCBI Taxonomy" id="1914409"/>
    <lineage>
        <taxon>Bacteria</taxon>
        <taxon>Pseudomonadati</taxon>
        <taxon>Pseudomonadota</taxon>
        <taxon>Alphaproteobacteria</taxon>
        <taxon>Rhodobacterales</taxon>
        <taxon>Roseobacteraceae</taxon>
        <taxon>Salibaculum</taxon>
    </lineage>
</organism>
<dbReference type="Proteomes" id="UP000245293">
    <property type="component" value="Unassembled WGS sequence"/>
</dbReference>
<keyword evidence="3" id="KW-1185">Reference proteome</keyword>
<reference evidence="3" key="1">
    <citation type="submission" date="2018-05" db="EMBL/GenBank/DDBJ databases">
        <authorList>
            <person name="Du Z."/>
            <person name="Wang X."/>
        </authorList>
    </citation>
    <scope>NUCLEOTIDE SEQUENCE [LARGE SCALE GENOMIC DNA]</scope>
    <source>
        <strain evidence="3">WDS4C29</strain>
    </source>
</reference>
<gene>
    <name evidence="2" type="ORF">DFK10_14145</name>
</gene>
<evidence type="ECO:0000313" key="2">
    <source>
        <dbReference type="EMBL" id="PWG15921.1"/>
    </source>
</evidence>
<evidence type="ECO:0000313" key="3">
    <source>
        <dbReference type="Proteomes" id="UP000245293"/>
    </source>
</evidence>
<dbReference type="PANTHER" id="PTHR43792">
    <property type="entry name" value="GNAT FAMILY, PUTATIVE (AFU_ORTHOLOGUE AFUA_3G00765)-RELATED-RELATED"/>
    <property type="match status" value="1"/>
</dbReference>
<dbReference type="InterPro" id="IPR051531">
    <property type="entry name" value="N-acetyltransferase"/>
</dbReference>
<dbReference type="Gene3D" id="3.40.630.30">
    <property type="match status" value="1"/>
</dbReference>
<dbReference type="AlphaFoldDB" id="A0A2V1P030"/>
<dbReference type="RefSeq" id="WP_109389683.1">
    <property type="nucleotide sequence ID" value="NZ_QETF01000020.1"/>
</dbReference>